<evidence type="ECO:0000313" key="1">
    <source>
        <dbReference type="EMBL" id="APG60946.1"/>
    </source>
</evidence>
<dbReference type="AlphaFoldDB" id="A0A1L3J732"/>
<dbReference type="InterPro" id="IPR046219">
    <property type="entry name" value="DUF6252"/>
</dbReference>
<keyword evidence="2" id="KW-1185">Reference proteome</keyword>
<dbReference type="Pfam" id="PF19765">
    <property type="entry name" value="DUF6252"/>
    <property type="match status" value="1"/>
</dbReference>
<evidence type="ECO:0000313" key="2">
    <source>
        <dbReference type="Proteomes" id="UP000182510"/>
    </source>
</evidence>
<name>A0A1L3J732_9FLAO</name>
<protein>
    <submittedName>
        <fullName evidence="1">Uncharacterized protein</fullName>
    </submittedName>
</protein>
<organism evidence="1 2">
    <name type="scientific">Christiangramia salexigens</name>
    <dbReference type="NCBI Taxonomy" id="1913577"/>
    <lineage>
        <taxon>Bacteria</taxon>
        <taxon>Pseudomonadati</taxon>
        <taxon>Bacteroidota</taxon>
        <taxon>Flavobacteriia</taxon>
        <taxon>Flavobacteriales</taxon>
        <taxon>Flavobacteriaceae</taxon>
        <taxon>Christiangramia</taxon>
    </lineage>
</organism>
<accession>A0A1L3J732</accession>
<dbReference type="Proteomes" id="UP000182510">
    <property type="component" value="Chromosome"/>
</dbReference>
<proteinExistence type="predicted"/>
<reference evidence="1 2" key="1">
    <citation type="submission" date="2016-11" db="EMBL/GenBank/DDBJ databases">
        <title>Gramella sp. LPB0144 isolated from marine environment.</title>
        <authorList>
            <person name="Kim E."/>
            <person name="Yi H."/>
        </authorList>
    </citation>
    <scope>NUCLEOTIDE SEQUENCE [LARGE SCALE GENOMIC DNA]</scope>
    <source>
        <strain evidence="1 2">LPB0144</strain>
    </source>
</reference>
<sequence length="168" mass="19335">MIVLAGCQDDYSEEMSVEEFMDYEELEYFTAVIGNSEFTVDDPEFIRGEIVKGPDEEYNILSFWAFRGELNSKLEPYEELLAFLCYYVGPGTYTTGVKYNQNFCQYWKDSLAWSSDEDIGETGDVHISKASDKFVEGTFRFRAYNKDKPNQSIVIYGEFGVAIDKINP</sequence>
<dbReference type="RefSeq" id="WP_072553635.1">
    <property type="nucleotide sequence ID" value="NZ_CP018153.1"/>
</dbReference>
<dbReference type="KEGG" id="grl:LPB144_11230"/>
<dbReference type="EMBL" id="CP018153">
    <property type="protein sequence ID" value="APG60946.1"/>
    <property type="molecule type" value="Genomic_DNA"/>
</dbReference>
<gene>
    <name evidence="1" type="ORF">LPB144_11230</name>
</gene>